<accession>A0A4Y5Z7Z8</accession>
<dbReference type="SMART" id="SM01217">
    <property type="entry name" value="Fn3_like"/>
    <property type="match status" value="1"/>
</dbReference>
<evidence type="ECO:0000256" key="2">
    <source>
        <dbReference type="ARBA" id="ARBA00022801"/>
    </source>
</evidence>
<dbReference type="SUPFAM" id="SSF52279">
    <property type="entry name" value="Beta-D-glucan exohydrolase, C-terminal domain"/>
    <property type="match status" value="1"/>
</dbReference>
<dbReference type="PANTHER" id="PTHR42715:SF10">
    <property type="entry name" value="BETA-GLUCOSIDASE"/>
    <property type="match status" value="1"/>
</dbReference>
<feature type="domain" description="Fibronectin type III-like" evidence="4">
    <location>
        <begin position="649"/>
        <end position="715"/>
    </location>
</feature>
<evidence type="ECO:0000256" key="1">
    <source>
        <dbReference type="ARBA" id="ARBA00005336"/>
    </source>
</evidence>
<dbReference type="SUPFAM" id="SSF51445">
    <property type="entry name" value="(Trans)glycosidases"/>
    <property type="match status" value="1"/>
</dbReference>
<evidence type="ECO:0000313" key="6">
    <source>
        <dbReference type="Proteomes" id="UP000316093"/>
    </source>
</evidence>
<dbReference type="InterPro" id="IPR013783">
    <property type="entry name" value="Ig-like_fold"/>
</dbReference>
<keyword evidence="2 5" id="KW-0378">Hydrolase</keyword>
<keyword evidence="6" id="KW-1185">Reference proteome</keyword>
<dbReference type="Gene3D" id="3.40.50.1700">
    <property type="entry name" value="Glycoside hydrolase family 3 C-terminal domain"/>
    <property type="match status" value="1"/>
</dbReference>
<evidence type="ECO:0000256" key="3">
    <source>
        <dbReference type="SAM" id="SignalP"/>
    </source>
</evidence>
<dbReference type="PRINTS" id="PR00133">
    <property type="entry name" value="GLHYDRLASE3"/>
</dbReference>
<dbReference type="InterPro" id="IPR026891">
    <property type="entry name" value="Fn3-like"/>
</dbReference>
<organism evidence="5 6">
    <name type="scientific">Luteibacter pinisoli</name>
    <dbReference type="NCBI Taxonomy" id="2589080"/>
    <lineage>
        <taxon>Bacteria</taxon>
        <taxon>Pseudomonadati</taxon>
        <taxon>Pseudomonadota</taxon>
        <taxon>Gammaproteobacteria</taxon>
        <taxon>Lysobacterales</taxon>
        <taxon>Rhodanobacteraceae</taxon>
        <taxon>Luteibacter</taxon>
    </lineage>
</organism>
<dbReference type="GO" id="GO:0004553">
    <property type="term" value="F:hydrolase activity, hydrolyzing O-glycosyl compounds"/>
    <property type="evidence" value="ECO:0007669"/>
    <property type="project" value="InterPro"/>
</dbReference>
<dbReference type="InterPro" id="IPR036881">
    <property type="entry name" value="Glyco_hydro_3_C_sf"/>
</dbReference>
<proteinExistence type="inferred from homology"/>
<gene>
    <name evidence="5" type="ORF">FIV34_20270</name>
</gene>
<dbReference type="EMBL" id="CP041046">
    <property type="protein sequence ID" value="QDE41364.1"/>
    <property type="molecule type" value="Genomic_DNA"/>
</dbReference>
<dbReference type="InterPro" id="IPR002772">
    <property type="entry name" value="Glyco_hydro_3_C"/>
</dbReference>
<dbReference type="KEGG" id="lpy:FIV34_20270"/>
<dbReference type="Pfam" id="PF00933">
    <property type="entry name" value="Glyco_hydro_3"/>
    <property type="match status" value="1"/>
</dbReference>
<dbReference type="Pfam" id="PF14310">
    <property type="entry name" value="Fn3-like"/>
    <property type="match status" value="1"/>
</dbReference>
<sequence length="736" mass="77290">MADTARRTALAFAITAGITGMASAATPPAQPWMDRGLSPDKRAELLVAAMTDDEKYRLIRTDFGMKSDKHGQPEGALGNAGFIPAMPRLGLPAVQETDAGLGVTRPGVDNAGAVSLPAGLATAASFDPAVAHAGGRMIGGEARGKGYNVLLSGGVNLVRDPRNGRNFEYAGEDPLLAGLMVGATVKGVQERQVVATVKHFAANDIESGRNTISSEINPVALRESDLLAFQLAIAHGDPGSVMSAYNRVNGTYSGEDDWLLNEVLKKEWGFKGWVMSDWGGAHSAAKAANAGLDQQSAGEVFDAEVFFDKPLREAVARGEVSKARLDDMVKRILRSFFVHGVLDNPVPVKAGKVPYAADRVVARDALEAGAVLLRNQGALLPLAKGTSVVVIGGHADKGVLAGGGSSAVSDVDGDPVPGLEPTGWPGPVKYHASAPLTFIGKRASKVSFNPGTDPVAAAKAASGADVAVVFVTKWAAESFDTPDLGLPDNQDALVAAVLKANPKTIVVLETNGPVKMPWLDQAGAVLQAWYPGSGGGEAIARLLYGEVAPSGRLPLSWPKDESQLPRATIQGAGLNSKEKPADTIDYNIEGADVGYRWYEKTKRQPLFAFGYGLTYTSFDYSGFAVDKDKDGRAVAHVTVKNTGKVAGADVPQVYVTGPDGGTRRLAGWTKVALKPGDSRRVDIALELLALARWDDAGKRWRVAAGTYQVKLGRSADDFAADATLQLPESFPVVKAP</sequence>
<dbReference type="Pfam" id="PF01915">
    <property type="entry name" value="Glyco_hydro_3_C"/>
    <property type="match status" value="1"/>
</dbReference>
<dbReference type="AlphaFoldDB" id="A0A4Y5Z7Z8"/>
<evidence type="ECO:0000313" key="5">
    <source>
        <dbReference type="EMBL" id="QDE41364.1"/>
    </source>
</evidence>
<dbReference type="InterPro" id="IPR017853">
    <property type="entry name" value="GH"/>
</dbReference>
<dbReference type="Gene3D" id="2.60.40.10">
    <property type="entry name" value="Immunoglobulins"/>
    <property type="match status" value="1"/>
</dbReference>
<keyword evidence="3" id="KW-0732">Signal</keyword>
<feature type="chain" id="PRO_5021248548" evidence="3">
    <location>
        <begin position="25"/>
        <end position="736"/>
    </location>
</feature>
<dbReference type="Proteomes" id="UP000316093">
    <property type="component" value="Chromosome"/>
</dbReference>
<dbReference type="InterPro" id="IPR050288">
    <property type="entry name" value="Cellulose_deg_GH3"/>
</dbReference>
<evidence type="ECO:0000259" key="4">
    <source>
        <dbReference type="SMART" id="SM01217"/>
    </source>
</evidence>
<dbReference type="GO" id="GO:0005975">
    <property type="term" value="P:carbohydrate metabolic process"/>
    <property type="evidence" value="ECO:0007669"/>
    <property type="project" value="InterPro"/>
</dbReference>
<dbReference type="PANTHER" id="PTHR42715">
    <property type="entry name" value="BETA-GLUCOSIDASE"/>
    <property type="match status" value="1"/>
</dbReference>
<name>A0A4Y5Z7Z8_9GAMM</name>
<dbReference type="OrthoDB" id="9781691at2"/>
<dbReference type="InterPro" id="IPR001764">
    <property type="entry name" value="Glyco_hydro_3_N"/>
</dbReference>
<dbReference type="Gene3D" id="3.20.20.300">
    <property type="entry name" value="Glycoside hydrolase, family 3, N-terminal domain"/>
    <property type="match status" value="1"/>
</dbReference>
<protein>
    <submittedName>
        <fullName evidence="5">Glycosyl hydrolase</fullName>
    </submittedName>
</protein>
<dbReference type="RefSeq" id="WP_139985299.1">
    <property type="nucleotide sequence ID" value="NZ_CP041046.1"/>
</dbReference>
<reference evidence="5 6" key="1">
    <citation type="submission" date="2019-06" db="EMBL/GenBank/DDBJ databases">
        <title>A complete genome sequence for Luteibacter pinisoli MAH-14.</title>
        <authorList>
            <person name="Baltrus D.A."/>
        </authorList>
    </citation>
    <scope>NUCLEOTIDE SEQUENCE [LARGE SCALE GENOMIC DNA]</scope>
    <source>
        <strain evidence="5 6">MAH-14</strain>
    </source>
</reference>
<feature type="signal peptide" evidence="3">
    <location>
        <begin position="1"/>
        <end position="24"/>
    </location>
</feature>
<dbReference type="InterPro" id="IPR036962">
    <property type="entry name" value="Glyco_hydro_3_N_sf"/>
</dbReference>
<comment type="similarity">
    <text evidence="1">Belongs to the glycosyl hydrolase 3 family.</text>
</comment>